<name>A0ABQ0M9V8_MYCCL</name>
<evidence type="ECO:0000313" key="2">
    <source>
        <dbReference type="Proteomes" id="UP000815677"/>
    </source>
</evidence>
<reference evidence="1" key="1">
    <citation type="submission" date="2014-09" db="EMBL/GenBank/DDBJ databases">
        <title>Genome sequence of the luminous mushroom Mycena chlorophos for searching fungal bioluminescence genes.</title>
        <authorList>
            <person name="Tanaka Y."/>
            <person name="Kasuga D."/>
            <person name="Oba Y."/>
            <person name="Hase S."/>
            <person name="Sato K."/>
            <person name="Oba Y."/>
            <person name="Sakakibara Y."/>
        </authorList>
    </citation>
    <scope>NUCLEOTIDE SEQUENCE</scope>
</reference>
<gene>
    <name evidence="1" type="ORF">MCHLO_16221</name>
</gene>
<evidence type="ECO:0008006" key="3">
    <source>
        <dbReference type="Google" id="ProtNLM"/>
    </source>
</evidence>
<organism evidence="1 2">
    <name type="scientific">Mycena chlorophos</name>
    <name type="common">Agaric fungus</name>
    <name type="synonym">Agaricus chlorophos</name>
    <dbReference type="NCBI Taxonomy" id="658473"/>
    <lineage>
        <taxon>Eukaryota</taxon>
        <taxon>Fungi</taxon>
        <taxon>Dikarya</taxon>
        <taxon>Basidiomycota</taxon>
        <taxon>Agaricomycotina</taxon>
        <taxon>Agaricomycetes</taxon>
        <taxon>Agaricomycetidae</taxon>
        <taxon>Agaricales</taxon>
        <taxon>Marasmiineae</taxon>
        <taxon>Mycenaceae</taxon>
        <taxon>Mycena</taxon>
    </lineage>
</organism>
<dbReference type="Gene3D" id="3.80.10.10">
    <property type="entry name" value="Ribonuclease Inhibitor"/>
    <property type="match status" value="1"/>
</dbReference>
<dbReference type="Proteomes" id="UP000815677">
    <property type="component" value="Unassembled WGS sequence"/>
</dbReference>
<proteinExistence type="predicted"/>
<evidence type="ECO:0000313" key="1">
    <source>
        <dbReference type="EMBL" id="GAT60012.1"/>
    </source>
</evidence>
<accession>A0ABQ0M9V8</accession>
<sequence>MHINDLFPEVLGGIFTEYAAAALEQGNLAAASYLGPMLLSHVCRYWRDVALGNHKLWSFIFVSQPPQDALRVKPSIELVKTWLERSHERPVDLQTDLQNPTGSQPMALLQLLIVHSARWRAVDFQMRTHLNWNLLGGGIIDAPKLTRLKASWDAWPWLQDIGIPEVVAIPIRWGPDFRRLECPHICHQSVTVMSQLHWSSLREISLYWAVDEDVFFIFTHCPLLEVCHLLSLSKRNMRRDRVLLASNLKKLRVVYAEENACLFIYNCLTCPQLEFLAISETEDESTISDAGTAILGFFARSQCPLTHLEFNSPTLCADDLLQVLVAVTASLRVLKLPTELYDGLSLFLEQLDLKNRGQSILCPHLLSLSLPVIESTHYPALTSLLESRWNIPSDLQSSVSRLQTAEIPFWGESEQGWTEPLKALKAAGMDITIDDHLYRNHNVVEDL</sequence>
<dbReference type="EMBL" id="DF849927">
    <property type="protein sequence ID" value="GAT60012.1"/>
    <property type="molecule type" value="Genomic_DNA"/>
</dbReference>
<keyword evidence="2" id="KW-1185">Reference proteome</keyword>
<dbReference type="InterPro" id="IPR032675">
    <property type="entry name" value="LRR_dom_sf"/>
</dbReference>
<protein>
    <recommendedName>
        <fullName evidence="3">F-box domain-containing protein</fullName>
    </recommendedName>
</protein>